<accession>A0A0S3F3M1</accession>
<keyword evidence="3" id="KW-0998">Cell outer membrane</keyword>
<name>A0A0S3F3M1_9SPHN</name>
<feature type="compositionally biased region" description="Basic and acidic residues" evidence="5">
    <location>
        <begin position="160"/>
        <end position="179"/>
    </location>
</feature>
<organism evidence="7 8">
    <name type="scientific">Sphingobium baderi</name>
    <dbReference type="NCBI Taxonomy" id="1332080"/>
    <lineage>
        <taxon>Bacteria</taxon>
        <taxon>Pseudomonadati</taxon>
        <taxon>Pseudomonadota</taxon>
        <taxon>Alphaproteobacteria</taxon>
        <taxon>Sphingomonadales</taxon>
        <taxon>Sphingomonadaceae</taxon>
        <taxon>Sphingobium</taxon>
    </lineage>
</organism>
<dbReference type="InterPro" id="IPR006665">
    <property type="entry name" value="OmpA-like"/>
</dbReference>
<dbReference type="PANTHER" id="PTHR30329">
    <property type="entry name" value="STATOR ELEMENT OF FLAGELLAR MOTOR COMPLEX"/>
    <property type="match status" value="1"/>
</dbReference>
<dbReference type="PRINTS" id="PR01021">
    <property type="entry name" value="OMPADOMAIN"/>
</dbReference>
<evidence type="ECO:0000256" key="2">
    <source>
        <dbReference type="ARBA" id="ARBA00023136"/>
    </source>
</evidence>
<dbReference type="PROSITE" id="PS51123">
    <property type="entry name" value="OMPA_2"/>
    <property type="match status" value="1"/>
</dbReference>
<feature type="domain" description="OmpA-like" evidence="6">
    <location>
        <begin position="62"/>
        <end position="185"/>
    </location>
</feature>
<evidence type="ECO:0000256" key="5">
    <source>
        <dbReference type="SAM" id="MobiDB-lite"/>
    </source>
</evidence>
<dbReference type="Proteomes" id="UP000056968">
    <property type="component" value="Chromosome"/>
</dbReference>
<reference evidence="7 8" key="1">
    <citation type="submission" date="2015-11" db="EMBL/GenBank/DDBJ databases">
        <title>A Two-component Flavoprotein Monooxygenase System MeaXY Responsible for para-Hydroxylation of 2-Methyl-6-ethylaniline and 2,6-Diethylaniline in Sphingobium baderi DE-13.</title>
        <authorList>
            <person name="Cheng M."/>
            <person name="Meng Q."/>
            <person name="Yang Y."/>
            <person name="Chu C."/>
            <person name="Yan X."/>
            <person name="He J."/>
            <person name="Li S."/>
        </authorList>
    </citation>
    <scope>NUCLEOTIDE SEQUENCE [LARGE SCALE GENOMIC DNA]</scope>
    <source>
        <strain evidence="7 8">DE-13</strain>
    </source>
</reference>
<evidence type="ECO:0000259" key="6">
    <source>
        <dbReference type="PROSITE" id="PS51123"/>
    </source>
</evidence>
<evidence type="ECO:0000313" key="8">
    <source>
        <dbReference type="Proteomes" id="UP000056968"/>
    </source>
</evidence>
<evidence type="ECO:0000313" key="7">
    <source>
        <dbReference type="EMBL" id="ALR22326.1"/>
    </source>
</evidence>
<dbReference type="OrthoDB" id="9814546at2"/>
<feature type="region of interest" description="Disordered" evidence="5">
    <location>
        <begin position="152"/>
        <end position="205"/>
    </location>
</feature>
<evidence type="ECO:0000256" key="3">
    <source>
        <dbReference type="ARBA" id="ARBA00023237"/>
    </source>
</evidence>
<sequence length="205" mass="21323">MRALLPALTLCLAAAACEQNGPEIPNSAQAAAENAAVTANEAVNAAQAPRSILRPEVVTEPEEEKVEPVHAAIGFGTSGLKLDDAGRGALDALLDAPAMKAGGSITLRGHSDTRGSDGDNRVASRIRAEAVRDYLVKKGVAKDRITLVALGETRPIAPNAHEDGTDDPEGRAKNRRVEIDIALPPDDSPPPVVPTLPAEAKAQKE</sequence>
<evidence type="ECO:0000256" key="1">
    <source>
        <dbReference type="ARBA" id="ARBA00004442"/>
    </source>
</evidence>
<comment type="subcellular location">
    <subcellularLocation>
        <location evidence="1">Cell outer membrane</location>
    </subcellularLocation>
</comment>
<dbReference type="InterPro" id="IPR050330">
    <property type="entry name" value="Bact_OuterMem_StrucFunc"/>
</dbReference>
<dbReference type="EMBL" id="CP013264">
    <property type="protein sequence ID" value="ALR22326.1"/>
    <property type="molecule type" value="Genomic_DNA"/>
</dbReference>
<keyword evidence="8" id="KW-1185">Reference proteome</keyword>
<dbReference type="SUPFAM" id="SSF103088">
    <property type="entry name" value="OmpA-like"/>
    <property type="match status" value="1"/>
</dbReference>
<dbReference type="InterPro" id="IPR006664">
    <property type="entry name" value="OMP_bac"/>
</dbReference>
<dbReference type="PANTHER" id="PTHR30329:SF21">
    <property type="entry name" value="LIPOPROTEIN YIAD-RELATED"/>
    <property type="match status" value="1"/>
</dbReference>
<gene>
    <name evidence="7" type="ORF">ATN00_02560</name>
</gene>
<protein>
    <recommendedName>
        <fullName evidence="6">OmpA-like domain-containing protein</fullName>
    </recommendedName>
</protein>
<dbReference type="Pfam" id="PF00691">
    <property type="entry name" value="OmpA"/>
    <property type="match status" value="1"/>
</dbReference>
<proteinExistence type="predicted"/>
<dbReference type="KEGG" id="sbd:ATN00_02560"/>
<dbReference type="CDD" id="cd07185">
    <property type="entry name" value="OmpA_C-like"/>
    <property type="match status" value="1"/>
</dbReference>
<dbReference type="STRING" id="1332080.ATN00_02560"/>
<dbReference type="InterPro" id="IPR036737">
    <property type="entry name" value="OmpA-like_sf"/>
</dbReference>
<dbReference type="GO" id="GO:0009279">
    <property type="term" value="C:cell outer membrane"/>
    <property type="evidence" value="ECO:0007669"/>
    <property type="project" value="UniProtKB-SubCell"/>
</dbReference>
<evidence type="ECO:0000256" key="4">
    <source>
        <dbReference type="PROSITE-ProRule" id="PRU00473"/>
    </source>
</evidence>
<dbReference type="Gene3D" id="3.30.1330.60">
    <property type="entry name" value="OmpA-like domain"/>
    <property type="match status" value="1"/>
</dbReference>
<dbReference type="PROSITE" id="PS51257">
    <property type="entry name" value="PROKAR_LIPOPROTEIN"/>
    <property type="match status" value="1"/>
</dbReference>
<dbReference type="AlphaFoldDB" id="A0A0S3F3M1"/>
<keyword evidence="2 4" id="KW-0472">Membrane</keyword>